<dbReference type="Pfam" id="PF00254">
    <property type="entry name" value="FKBP_C"/>
    <property type="match status" value="1"/>
</dbReference>
<dbReference type="SUPFAM" id="SSF54534">
    <property type="entry name" value="FKBP-like"/>
    <property type="match status" value="2"/>
</dbReference>
<evidence type="ECO:0000256" key="4">
    <source>
        <dbReference type="ARBA" id="ARBA00023235"/>
    </source>
</evidence>
<comment type="similarity">
    <text evidence="2 6">Belongs to the FKBP-type PPIase family.</text>
</comment>
<evidence type="ECO:0000313" key="9">
    <source>
        <dbReference type="Proteomes" id="UP000501128"/>
    </source>
</evidence>
<dbReference type="AlphaFoldDB" id="A0A7L5DM28"/>
<protein>
    <recommendedName>
        <fullName evidence="6">Peptidyl-prolyl cis-trans isomerase</fullName>
        <ecNumber evidence="6">5.2.1.8</ecNumber>
    </recommendedName>
</protein>
<keyword evidence="4 5" id="KW-0413">Isomerase</keyword>
<feature type="domain" description="PPIase FKBP-type" evidence="7">
    <location>
        <begin position="199"/>
        <end position="290"/>
    </location>
</feature>
<evidence type="ECO:0000256" key="1">
    <source>
        <dbReference type="ARBA" id="ARBA00000971"/>
    </source>
</evidence>
<gene>
    <name evidence="8" type="ORF">HH216_07360</name>
</gene>
<dbReference type="FunFam" id="3.10.50.40:FF:000006">
    <property type="entry name" value="Peptidyl-prolyl cis-trans isomerase"/>
    <property type="match status" value="1"/>
</dbReference>
<keyword evidence="3 5" id="KW-0697">Rotamase</keyword>
<keyword evidence="9" id="KW-1185">Reference proteome</keyword>
<dbReference type="PANTHER" id="PTHR43811:SF19">
    <property type="entry name" value="39 KDA FK506-BINDING NUCLEAR PROTEIN"/>
    <property type="match status" value="1"/>
</dbReference>
<dbReference type="KEGG" id="srho:HH216_07360"/>
<dbReference type="EMBL" id="CP051677">
    <property type="protein sequence ID" value="QJD78263.1"/>
    <property type="molecule type" value="Genomic_DNA"/>
</dbReference>
<evidence type="ECO:0000313" key="8">
    <source>
        <dbReference type="EMBL" id="QJD78263.1"/>
    </source>
</evidence>
<evidence type="ECO:0000256" key="5">
    <source>
        <dbReference type="PROSITE-ProRule" id="PRU00277"/>
    </source>
</evidence>
<dbReference type="InterPro" id="IPR001179">
    <property type="entry name" value="PPIase_FKBP_dom"/>
</dbReference>
<dbReference type="RefSeq" id="WP_169550203.1">
    <property type="nucleotide sequence ID" value="NZ_CP051677.1"/>
</dbReference>
<dbReference type="Gene3D" id="3.10.50.40">
    <property type="match status" value="2"/>
</dbReference>
<proteinExistence type="inferred from homology"/>
<dbReference type="InterPro" id="IPR046357">
    <property type="entry name" value="PPIase_dom_sf"/>
</dbReference>
<dbReference type="PANTHER" id="PTHR43811">
    <property type="entry name" value="FKBP-TYPE PEPTIDYL-PROLYL CIS-TRANS ISOMERASE FKPA"/>
    <property type="match status" value="1"/>
</dbReference>
<sequence>MSFKHFGKAALLVAVMASCGKNRVEVTQSGLKYQIHEQADEKSRKGKVGDVLTLHLTLMNSKDSVLRDTHKEGAPFQMLLQVPPFKGSFEEGLTMLGKGDSATFYVSADSLFTRNMQPMPPGVTKGSDIGIAVKILNVQSEDEYKKAQAADFDKQKGVDAKVISDYLAKNNLTGKAQKTANGVYVVTTQPGTGAAPMAGDDISVNYTGKLMNGKVFDSNLTNPQAGGKPFQLKVGVGMVIPGWEEGIMKMHKGEKATLIIPSGLAYGPRGNPTIPANSVLIFDIDLLDVQKGKPGQMAPPQMPQQQQPGQ</sequence>
<evidence type="ECO:0000256" key="2">
    <source>
        <dbReference type="ARBA" id="ARBA00006577"/>
    </source>
</evidence>
<dbReference type="EC" id="5.2.1.8" evidence="6"/>
<evidence type="ECO:0000256" key="3">
    <source>
        <dbReference type="ARBA" id="ARBA00023110"/>
    </source>
</evidence>
<dbReference type="PROSITE" id="PS51257">
    <property type="entry name" value="PROKAR_LIPOPROTEIN"/>
    <property type="match status" value="1"/>
</dbReference>
<evidence type="ECO:0000256" key="6">
    <source>
        <dbReference type="RuleBase" id="RU003915"/>
    </source>
</evidence>
<accession>A0A7L5DM28</accession>
<name>A0A7L5DM28_9BACT</name>
<dbReference type="GO" id="GO:0003755">
    <property type="term" value="F:peptidyl-prolyl cis-trans isomerase activity"/>
    <property type="evidence" value="ECO:0007669"/>
    <property type="project" value="UniProtKB-UniRule"/>
</dbReference>
<reference evidence="8 9" key="1">
    <citation type="submission" date="2020-04" db="EMBL/GenBank/DDBJ databases">
        <title>Genome sequencing of novel species.</title>
        <authorList>
            <person name="Heo J."/>
            <person name="Kim S.-J."/>
            <person name="Kim J.-S."/>
            <person name="Hong S.-B."/>
            <person name="Kwon S.-W."/>
        </authorList>
    </citation>
    <scope>NUCLEOTIDE SEQUENCE [LARGE SCALE GENOMIC DNA]</scope>
    <source>
        <strain evidence="8 9">CJU-R4</strain>
    </source>
</reference>
<dbReference type="PROSITE" id="PS50059">
    <property type="entry name" value="FKBP_PPIASE"/>
    <property type="match status" value="1"/>
</dbReference>
<evidence type="ECO:0000259" key="7">
    <source>
        <dbReference type="PROSITE" id="PS50059"/>
    </source>
</evidence>
<comment type="catalytic activity">
    <reaction evidence="1 5 6">
        <text>[protein]-peptidylproline (omega=180) = [protein]-peptidylproline (omega=0)</text>
        <dbReference type="Rhea" id="RHEA:16237"/>
        <dbReference type="Rhea" id="RHEA-COMP:10747"/>
        <dbReference type="Rhea" id="RHEA-COMP:10748"/>
        <dbReference type="ChEBI" id="CHEBI:83833"/>
        <dbReference type="ChEBI" id="CHEBI:83834"/>
        <dbReference type="EC" id="5.2.1.8"/>
    </reaction>
</comment>
<organism evidence="8 9">
    <name type="scientific">Spirosoma rhododendri</name>
    <dbReference type="NCBI Taxonomy" id="2728024"/>
    <lineage>
        <taxon>Bacteria</taxon>
        <taxon>Pseudomonadati</taxon>
        <taxon>Bacteroidota</taxon>
        <taxon>Cytophagia</taxon>
        <taxon>Cytophagales</taxon>
        <taxon>Cytophagaceae</taxon>
        <taxon>Spirosoma</taxon>
    </lineage>
</organism>
<dbReference type="Proteomes" id="UP000501128">
    <property type="component" value="Chromosome"/>
</dbReference>